<evidence type="ECO:0000313" key="1">
    <source>
        <dbReference type="EMBL" id="KGK99674.1"/>
    </source>
</evidence>
<dbReference type="Proteomes" id="UP000029859">
    <property type="component" value="Unassembled WGS sequence"/>
</dbReference>
<keyword evidence="2" id="KW-1185">Reference proteome</keyword>
<name>A0A099T4B9_METMT</name>
<evidence type="ECO:0000313" key="2">
    <source>
        <dbReference type="Proteomes" id="UP000029859"/>
    </source>
</evidence>
<comment type="caution">
    <text evidence="1">The sequence shown here is derived from an EMBL/GenBank/DDBJ whole genome shotgun (WGS) entry which is preliminary data.</text>
</comment>
<organism evidence="1 2">
    <name type="scientific">Methanococcoides methylutens</name>
    <dbReference type="NCBI Taxonomy" id="2226"/>
    <lineage>
        <taxon>Archaea</taxon>
        <taxon>Methanobacteriati</taxon>
        <taxon>Methanobacteriota</taxon>
        <taxon>Stenosarchaea group</taxon>
        <taxon>Methanomicrobia</taxon>
        <taxon>Methanosarcinales</taxon>
        <taxon>Methanosarcinaceae</taxon>
        <taxon>Methanococcoides</taxon>
    </lineage>
</organism>
<accession>A0A099T4B9</accession>
<dbReference type="RefSeq" id="WP_048192956.1">
    <property type="nucleotide sequence ID" value="NZ_CAAGSM010000008.1"/>
</dbReference>
<protein>
    <submittedName>
        <fullName evidence="1">Uncharacterized protein</fullName>
    </submittedName>
</protein>
<dbReference type="EMBL" id="JRHO01000002">
    <property type="protein sequence ID" value="KGK99674.1"/>
    <property type="molecule type" value="Genomic_DNA"/>
</dbReference>
<reference evidence="1 2" key="1">
    <citation type="submission" date="2014-09" db="EMBL/GenBank/DDBJ databases">
        <title>Draft genome sequence of an obligately methylotrophic methanogen, Methanococcoides methylutens, isolated from marine sediment.</title>
        <authorList>
            <person name="Guan Y."/>
            <person name="Ngugi D.K."/>
            <person name="Blom J."/>
            <person name="Ali S."/>
            <person name="Ferry J.G."/>
            <person name="Stingl U."/>
        </authorList>
    </citation>
    <scope>NUCLEOTIDE SEQUENCE [LARGE SCALE GENOMIC DNA]</scope>
    <source>
        <strain evidence="1 2">DSM 2657</strain>
    </source>
</reference>
<gene>
    <name evidence="1" type="ORF">LI82_00145</name>
</gene>
<dbReference type="AlphaFoldDB" id="A0A099T4B9"/>
<sequence>MDKVRIKLNSTRGIDQIVLLNNVDRKKIIELEGEDEKVKSVLFGKKNNLGVKQVLDCDVMMAFLTNKEFGWPANNIKLMHGDKIIGGDVTDPVKLQEYQEHSGYCVFGNIVVELDKLVKKGSSADSICMVVNPKPFPHIGHIPGISDALMASPSRFTDEYIRSRLQPNSKKHCIGSFLLGFNIKNHIFGNSAECTSVKGSVY</sequence>
<proteinExistence type="predicted"/>
<dbReference type="OrthoDB" id="120659at2157"/>